<evidence type="ECO:0000313" key="1">
    <source>
        <dbReference type="EMBL" id="PKB97109.1"/>
    </source>
</evidence>
<name>A0A2N0NRB7_9GLOM</name>
<dbReference type="AlphaFoldDB" id="A0A2N0NRB7"/>
<gene>
    <name evidence="1" type="ORF">RhiirA5_433717</name>
</gene>
<evidence type="ECO:0000313" key="2">
    <source>
        <dbReference type="Proteomes" id="UP000232722"/>
    </source>
</evidence>
<proteinExistence type="predicted"/>
<protein>
    <submittedName>
        <fullName evidence="1">Uncharacterized protein</fullName>
    </submittedName>
</protein>
<sequence length="116" mass="13798">MHMMNLHTATYLAEDIRLDFVDIYGIRKWIQMQASPLNDPNIVAEMIRNLPIKEFRKNLKINRFWYNGCKAELWKHYEKAEEAYNRAVEKKEKVGDALGQSYEEEGIGNRKLHELK</sequence>
<dbReference type="VEuPathDB" id="FungiDB:RhiirA1_447168"/>
<dbReference type="EMBL" id="LLXJ01003411">
    <property type="protein sequence ID" value="PKB97109.1"/>
    <property type="molecule type" value="Genomic_DNA"/>
</dbReference>
<organism evidence="1 2">
    <name type="scientific">Rhizophagus irregularis</name>
    <dbReference type="NCBI Taxonomy" id="588596"/>
    <lineage>
        <taxon>Eukaryota</taxon>
        <taxon>Fungi</taxon>
        <taxon>Fungi incertae sedis</taxon>
        <taxon>Mucoromycota</taxon>
        <taxon>Glomeromycotina</taxon>
        <taxon>Glomeromycetes</taxon>
        <taxon>Glomerales</taxon>
        <taxon>Glomeraceae</taxon>
        <taxon>Rhizophagus</taxon>
    </lineage>
</organism>
<accession>A0A2N0NRB7</accession>
<reference evidence="1 2" key="2">
    <citation type="submission" date="2017-09" db="EMBL/GenBank/DDBJ databases">
        <title>Extensive intraspecific genome diversity in a model arbuscular mycorrhizal fungus.</title>
        <authorList>
            <person name="Chen E.C."/>
            <person name="Morin E."/>
            <person name="Beaudet D."/>
            <person name="Noel J."/>
            <person name="Ndikumana S."/>
            <person name="Charron P."/>
            <person name="St-Onge C."/>
            <person name="Giorgi J."/>
            <person name="Grigoriev I.V."/>
            <person name="Roux C."/>
            <person name="Martin F.M."/>
            <person name="Corradi N."/>
        </authorList>
    </citation>
    <scope>NUCLEOTIDE SEQUENCE [LARGE SCALE GENOMIC DNA]</scope>
    <source>
        <strain evidence="1 2">A5</strain>
    </source>
</reference>
<dbReference type="VEuPathDB" id="FungiDB:RhiirFUN_026529"/>
<comment type="caution">
    <text evidence="1">The sequence shown here is derived from an EMBL/GenBank/DDBJ whole genome shotgun (WGS) entry which is preliminary data.</text>
</comment>
<reference evidence="1 2" key="1">
    <citation type="submission" date="2016-04" db="EMBL/GenBank/DDBJ databases">
        <title>Genome analyses suggest a sexual origin of heterokaryosis in a supposedly ancient asexual fungus.</title>
        <authorList>
            <person name="Ropars J."/>
            <person name="Sedzielewska K."/>
            <person name="Noel J."/>
            <person name="Charron P."/>
            <person name="Farinelli L."/>
            <person name="Marton T."/>
            <person name="Kruger M."/>
            <person name="Pelin A."/>
            <person name="Brachmann A."/>
            <person name="Corradi N."/>
        </authorList>
    </citation>
    <scope>NUCLEOTIDE SEQUENCE [LARGE SCALE GENOMIC DNA]</scope>
    <source>
        <strain evidence="1 2">A5</strain>
    </source>
</reference>
<dbReference type="VEuPathDB" id="FungiDB:FUN_015735"/>
<dbReference type="Proteomes" id="UP000232722">
    <property type="component" value="Unassembled WGS sequence"/>
</dbReference>